<evidence type="ECO:0008006" key="3">
    <source>
        <dbReference type="Google" id="ProtNLM"/>
    </source>
</evidence>
<organism evidence="1 2">
    <name type="scientific">Cryomorpha ignava</name>
    <dbReference type="NCBI Taxonomy" id="101383"/>
    <lineage>
        <taxon>Bacteria</taxon>
        <taxon>Pseudomonadati</taxon>
        <taxon>Bacteroidota</taxon>
        <taxon>Flavobacteriia</taxon>
        <taxon>Flavobacteriales</taxon>
        <taxon>Cryomorphaceae</taxon>
        <taxon>Cryomorpha</taxon>
    </lineage>
</organism>
<dbReference type="EMBL" id="JAAGVY010000014">
    <property type="protein sequence ID" value="NEN23720.1"/>
    <property type="molecule type" value="Genomic_DNA"/>
</dbReference>
<comment type="caution">
    <text evidence="1">The sequence shown here is derived from an EMBL/GenBank/DDBJ whole genome shotgun (WGS) entry which is preliminary data.</text>
</comment>
<sequence length="252" mass="29011">MKYHYFSAALIISLSSCTSYQYVSLKSELDQTTESKHYYYQENVYVDFDFSGANFPMSIFLENIGSEPLYLDLEKTLFLENDVILRNGIPGNTGNISTFIKYEGQVSGVKSSDEYPNILYIPSGEKISMFYDVFGFPYNEVVKLNSTPKKERVEGYNYRVKSLELPKNQSPDYEIDFYFYTDSTHEDGYDVIATFWPDKIYTKNTKPTEFPFRNPNTFHTSQVNEAAQTAGYLTIIGLPLTALVLIPDFEEE</sequence>
<protein>
    <recommendedName>
        <fullName evidence="3">DUF4249 domain-containing protein</fullName>
    </recommendedName>
</protein>
<accession>A0A7K3WPY3</accession>
<name>A0A7K3WPY3_9FLAO</name>
<evidence type="ECO:0000313" key="2">
    <source>
        <dbReference type="Proteomes" id="UP000486602"/>
    </source>
</evidence>
<dbReference type="AlphaFoldDB" id="A0A7K3WPY3"/>
<dbReference type="RefSeq" id="WP_163285114.1">
    <property type="nucleotide sequence ID" value="NZ_JAAGVY010000014.1"/>
</dbReference>
<dbReference type="Proteomes" id="UP000486602">
    <property type="component" value="Unassembled WGS sequence"/>
</dbReference>
<dbReference type="PROSITE" id="PS51257">
    <property type="entry name" value="PROKAR_LIPOPROTEIN"/>
    <property type="match status" value="1"/>
</dbReference>
<proteinExistence type="predicted"/>
<gene>
    <name evidence="1" type="ORF">G3O08_09430</name>
</gene>
<evidence type="ECO:0000313" key="1">
    <source>
        <dbReference type="EMBL" id="NEN23720.1"/>
    </source>
</evidence>
<keyword evidence="2" id="KW-1185">Reference proteome</keyword>
<reference evidence="1 2" key="1">
    <citation type="submission" date="2020-02" db="EMBL/GenBank/DDBJ databases">
        <title>Out from the shadows clarifying the taxonomy of the family Cryomorphaceae and related taxa by utilizing the GTDB taxonomic framework.</title>
        <authorList>
            <person name="Bowman J.P."/>
        </authorList>
    </citation>
    <scope>NUCLEOTIDE SEQUENCE [LARGE SCALE GENOMIC DNA]</scope>
    <source>
        <strain evidence="1 2">QSSC 1-22</strain>
    </source>
</reference>